<evidence type="ECO:0000256" key="1">
    <source>
        <dbReference type="SAM" id="SignalP"/>
    </source>
</evidence>
<evidence type="ECO:0008006" key="4">
    <source>
        <dbReference type="Google" id="ProtNLM"/>
    </source>
</evidence>
<keyword evidence="3" id="KW-1185">Reference proteome</keyword>
<proteinExistence type="predicted"/>
<accession>A0ABV2IWB1</accession>
<comment type="caution">
    <text evidence="2">The sequence shown here is derived from an EMBL/GenBank/DDBJ whole genome shotgun (WGS) entry which is preliminary data.</text>
</comment>
<gene>
    <name evidence="2" type="ORF">ABID16_000996</name>
</gene>
<sequence>MFRRHLAKAFWAKAFCASATIAALVPLPATAGAADGLAAHRAIYDLVLKHSSENSGIDDMYGRMVYEFTGSACKGFNVKFRFVTAVDMGGEKRLTDQQTTTFEDLPKGQFQFETKSFSDEKLSQNVRGEAQAGKTGLEVSLNQPDRRKLELAKSSFPTEQMIEVIDKARAGVHFFETRVFDGSDTGDKSLYTTTIVGDLVKPDAAKPDMDGENPGVLAKEAYWPVTVAYFDDKTGKDQLPTYRVSFKLYENGITRDLVMDYGDFILSGKLAELDLLKTDASCK</sequence>
<evidence type="ECO:0000313" key="3">
    <source>
        <dbReference type="Proteomes" id="UP001549047"/>
    </source>
</evidence>
<feature type="chain" id="PRO_5046003743" description="ATP-binding protein" evidence="1">
    <location>
        <begin position="32"/>
        <end position="283"/>
    </location>
</feature>
<dbReference type="Proteomes" id="UP001549047">
    <property type="component" value="Unassembled WGS sequence"/>
</dbReference>
<dbReference type="EMBL" id="JBEPMB010000001">
    <property type="protein sequence ID" value="MET3612691.1"/>
    <property type="molecule type" value="Genomic_DNA"/>
</dbReference>
<organism evidence="2 3">
    <name type="scientific">Rhizobium aquaticum</name>
    <dbReference type="NCBI Taxonomy" id="1549636"/>
    <lineage>
        <taxon>Bacteria</taxon>
        <taxon>Pseudomonadati</taxon>
        <taxon>Pseudomonadota</taxon>
        <taxon>Alphaproteobacteria</taxon>
        <taxon>Hyphomicrobiales</taxon>
        <taxon>Rhizobiaceae</taxon>
        <taxon>Rhizobium/Agrobacterium group</taxon>
        <taxon>Rhizobium</taxon>
    </lineage>
</organism>
<reference evidence="2 3" key="1">
    <citation type="submission" date="2024-06" db="EMBL/GenBank/DDBJ databases">
        <title>Genomic Encyclopedia of Type Strains, Phase IV (KMG-IV): sequencing the most valuable type-strain genomes for metagenomic binning, comparative biology and taxonomic classification.</title>
        <authorList>
            <person name="Goeker M."/>
        </authorList>
    </citation>
    <scope>NUCLEOTIDE SEQUENCE [LARGE SCALE GENOMIC DNA]</scope>
    <source>
        <strain evidence="2 3">DSM 29780</strain>
    </source>
</reference>
<dbReference type="Pfam" id="PF08904">
    <property type="entry name" value="EipB_like"/>
    <property type="match status" value="1"/>
</dbReference>
<protein>
    <recommendedName>
        <fullName evidence="4">ATP-binding protein</fullName>
    </recommendedName>
</protein>
<keyword evidence="1" id="KW-0732">Signal</keyword>
<evidence type="ECO:0000313" key="2">
    <source>
        <dbReference type="EMBL" id="MET3612691.1"/>
    </source>
</evidence>
<feature type="signal peptide" evidence="1">
    <location>
        <begin position="1"/>
        <end position="31"/>
    </location>
</feature>
<dbReference type="InterPro" id="IPR015000">
    <property type="entry name" value="EipB-like"/>
</dbReference>
<dbReference type="RefSeq" id="WP_354555244.1">
    <property type="nucleotide sequence ID" value="NZ_JBEPMB010000001.1"/>
</dbReference>
<name>A0ABV2IWB1_9HYPH</name>